<keyword evidence="10" id="KW-1185">Reference proteome</keyword>
<feature type="transmembrane region" description="Helical" evidence="7">
    <location>
        <begin position="21"/>
        <end position="36"/>
    </location>
</feature>
<dbReference type="InterPro" id="IPR017896">
    <property type="entry name" value="4Fe4S_Fe-S-bd"/>
</dbReference>
<feature type="transmembrane region" description="Helical" evidence="7">
    <location>
        <begin position="89"/>
        <end position="106"/>
    </location>
</feature>
<feature type="transmembrane region" description="Helical" evidence="7">
    <location>
        <begin position="126"/>
        <end position="147"/>
    </location>
</feature>
<keyword evidence="4" id="KW-0249">Electron transport</keyword>
<accession>A0A1W1UEI3</accession>
<dbReference type="STRING" id="656914.SAMN00017405_0736"/>
<evidence type="ECO:0000256" key="5">
    <source>
        <dbReference type="ARBA" id="ARBA00023004"/>
    </source>
</evidence>
<evidence type="ECO:0000256" key="1">
    <source>
        <dbReference type="ARBA" id="ARBA00022448"/>
    </source>
</evidence>
<sequence length="257" mass="29144">MNKLNNYYIKTNRTFSPIRKHGWLFTILVAIGGLWVPKLGLLVLAIMASLMISGFFTGRYWCGNFCPHGSLFDKILLPYSKNRNIPKFLKSRTFIVLFFIFFMYNFTRRILNAFDAWGTYTFPDKLGFVLVATYLVVLVVGGTLALFTTPRTWCQFCPMGSIQKATHALGRVSGVSKKTEKKLTISNKDACLNCGKCAKVCPFQLKPYLNFTENNQFNNLNCIKCSTCIENCPKDLLSLKTEKGVLKVKEDSAKVMN</sequence>
<dbReference type="EMBL" id="FWWT01000005">
    <property type="protein sequence ID" value="SMB79211.1"/>
    <property type="molecule type" value="Genomic_DNA"/>
</dbReference>
<evidence type="ECO:0000256" key="3">
    <source>
        <dbReference type="ARBA" id="ARBA00022723"/>
    </source>
</evidence>
<keyword evidence="6" id="KW-0411">Iron-sulfur</keyword>
<evidence type="ECO:0000313" key="9">
    <source>
        <dbReference type="EMBL" id="SMB79211.1"/>
    </source>
</evidence>
<gene>
    <name evidence="9" type="ORF">SAMN00017405_0736</name>
</gene>
<dbReference type="PANTHER" id="PTHR30176">
    <property type="entry name" value="FERREDOXIN-TYPE PROTEIN NAPH"/>
    <property type="match status" value="1"/>
</dbReference>
<dbReference type="GO" id="GO:0051539">
    <property type="term" value="F:4 iron, 4 sulfur cluster binding"/>
    <property type="evidence" value="ECO:0007669"/>
    <property type="project" value="UniProtKB-KW"/>
</dbReference>
<keyword evidence="7" id="KW-0472">Membrane</keyword>
<dbReference type="RefSeq" id="WP_084051854.1">
    <property type="nucleotide sequence ID" value="NZ_FWWT01000005.1"/>
</dbReference>
<keyword evidence="1" id="KW-0813">Transport</keyword>
<dbReference type="InterPro" id="IPR017900">
    <property type="entry name" value="4Fe4S_Fe_S_CS"/>
</dbReference>
<keyword evidence="3" id="KW-0479">Metal-binding</keyword>
<dbReference type="PROSITE" id="PS51379">
    <property type="entry name" value="4FE4S_FER_2"/>
    <property type="match status" value="2"/>
</dbReference>
<keyword evidence="2" id="KW-0004">4Fe-4S</keyword>
<feature type="domain" description="4Fe-4S ferredoxin-type" evidence="8">
    <location>
        <begin position="213"/>
        <end position="242"/>
    </location>
</feature>
<proteinExistence type="predicted"/>
<evidence type="ECO:0000313" key="10">
    <source>
        <dbReference type="Proteomes" id="UP000192731"/>
    </source>
</evidence>
<organism evidence="9 10">
    <name type="scientific">Desulfonispora thiosulfatigenes DSM 11270</name>
    <dbReference type="NCBI Taxonomy" id="656914"/>
    <lineage>
        <taxon>Bacteria</taxon>
        <taxon>Bacillati</taxon>
        <taxon>Bacillota</taxon>
        <taxon>Clostridia</taxon>
        <taxon>Eubacteriales</taxon>
        <taxon>Peptococcaceae</taxon>
        <taxon>Desulfonispora</taxon>
    </lineage>
</organism>
<dbReference type="InterPro" id="IPR051684">
    <property type="entry name" value="Electron_Trans/Redox"/>
</dbReference>
<evidence type="ECO:0000256" key="7">
    <source>
        <dbReference type="SAM" id="Phobius"/>
    </source>
</evidence>
<keyword evidence="7" id="KW-1133">Transmembrane helix</keyword>
<dbReference type="PANTHER" id="PTHR30176:SF3">
    <property type="entry name" value="FERREDOXIN-TYPE PROTEIN NAPH"/>
    <property type="match status" value="1"/>
</dbReference>
<dbReference type="GO" id="GO:0005886">
    <property type="term" value="C:plasma membrane"/>
    <property type="evidence" value="ECO:0007669"/>
    <property type="project" value="TreeGrafter"/>
</dbReference>
<evidence type="ECO:0000256" key="6">
    <source>
        <dbReference type="ARBA" id="ARBA00023014"/>
    </source>
</evidence>
<dbReference type="PROSITE" id="PS00198">
    <property type="entry name" value="4FE4S_FER_1"/>
    <property type="match status" value="1"/>
</dbReference>
<dbReference type="Proteomes" id="UP000192731">
    <property type="component" value="Unassembled WGS sequence"/>
</dbReference>
<dbReference type="Pfam" id="PF13237">
    <property type="entry name" value="Fer4_10"/>
    <property type="match status" value="1"/>
</dbReference>
<dbReference type="Pfam" id="PF12801">
    <property type="entry name" value="Fer4_5"/>
    <property type="match status" value="2"/>
</dbReference>
<evidence type="ECO:0000256" key="2">
    <source>
        <dbReference type="ARBA" id="ARBA00022485"/>
    </source>
</evidence>
<protein>
    <submittedName>
        <fullName evidence="9">4Fe-4S binding domain-containing protein</fullName>
    </submittedName>
</protein>
<feature type="domain" description="4Fe-4S ferredoxin-type" evidence="8">
    <location>
        <begin position="181"/>
        <end position="211"/>
    </location>
</feature>
<reference evidence="9 10" key="1">
    <citation type="submission" date="2017-04" db="EMBL/GenBank/DDBJ databases">
        <authorList>
            <person name="Afonso C.L."/>
            <person name="Miller P.J."/>
            <person name="Scott M.A."/>
            <person name="Spackman E."/>
            <person name="Goraichik I."/>
            <person name="Dimitrov K.M."/>
            <person name="Suarez D.L."/>
            <person name="Swayne D.E."/>
        </authorList>
    </citation>
    <scope>NUCLEOTIDE SEQUENCE [LARGE SCALE GENOMIC DNA]</scope>
    <source>
        <strain evidence="9 10">DSM 11270</strain>
    </source>
</reference>
<keyword evidence="5" id="KW-0408">Iron</keyword>
<dbReference type="AlphaFoldDB" id="A0A1W1UEI3"/>
<evidence type="ECO:0000259" key="8">
    <source>
        <dbReference type="PROSITE" id="PS51379"/>
    </source>
</evidence>
<dbReference type="GO" id="GO:0046872">
    <property type="term" value="F:metal ion binding"/>
    <property type="evidence" value="ECO:0007669"/>
    <property type="project" value="UniProtKB-KW"/>
</dbReference>
<evidence type="ECO:0000256" key="4">
    <source>
        <dbReference type="ARBA" id="ARBA00022982"/>
    </source>
</evidence>
<dbReference type="OrthoDB" id="9786132at2"/>
<name>A0A1W1UEI3_DESTI</name>
<feature type="transmembrane region" description="Helical" evidence="7">
    <location>
        <begin position="42"/>
        <end position="62"/>
    </location>
</feature>
<keyword evidence="7" id="KW-0812">Transmembrane</keyword>
<dbReference type="SUPFAM" id="SSF54862">
    <property type="entry name" value="4Fe-4S ferredoxins"/>
    <property type="match status" value="1"/>
</dbReference>
<dbReference type="Gene3D" id="3.30.70.20">
    <property type="match status" value="1"/>
</dbReference>